<organism evidence="3 4">
    <name type="scientific">Thioclava nitratireducens</name>
    <dbReference type="NCBI Taxonomy" id="1915078"/>
    <lineage>
        <taxon>Bacteria</taxon>
        <taxon>Pseudomonadati</taxon>
        <taxon>Pseudomonadota</taxon>
        <taxon>Alphaproteobacteria</taxon>
        <taxon>Rhodobacterales</taxon>
        <taxon>Paracoccaceae</taxon>
        <taxon>Thioclava</taxon>
    </lineage>
</organism>
<keyword evidence="4" id="KW-1185">Reference proteome</keyword>
<name>A0ABM6IKR3_9RHOB</name>
<reference evidence="3 4" key="1">
    <citation type="submission" date="2017-01" db="EMBL/GenBank/DDBJ databases">
        <title>The complete genome sequence of a sulfur-oxidizing marine bacterium Thioclava sp. 25B10_4T.</title>
        <authorList>
            <person name="Liu Y."/>
            <person name="Lai Q."/>
            <person name="Shao Z."/>
        </authorList>
    </citation>
    <scope>NUCLEOTIDE SEQUENCE [LARGE SCALE GENOMIC DNA]</scope>
    <source>
        <strain evidence="3 4">25B10_4</strain>
    </source>
</reference>
<gene>
    <name evidence="3" type="ORF">BMG03_16865</name>
</gene>
<keyword evidence="2" id="KW-0732">Signal</keyword>
<evidence type="ECO:0000313" key="4">
    <source>
        <dbReference type="Proteomes" id="UP000185622"/>
    </source>
</evidence>
<evidence type="ECO:0000256" key="2">
    <source>
        <dbReference type="SAM" id="SignalP"/>
    </source>
</evidence>
<feature type="chain" id="PRO_5045075565" description="DUF4148 domain-containing protein" evidence="2">
    <location>
        <begin position="22"/>
        <end position="110"/>
    </location>
</feature>
<evidence type="ECO:0000256" key="1">
    <source>
        <dbReference type="SAM" id="MobiDB-lite"/>
    </source>
</evidence>
<protein>
    <recommendedName>
        <fullName evidence="5">DUF4148 domain-containing protein</fullName>
    </recommendedName>
</protein>
<proteinExistence type="predicted"/>
<evidence type="ECO:0000313" key="3">
    <source>
        <dbReference type="EMBL" id="AQS49273.1"/>
    </source>
</evidence>
<dbReference type="EMBL" id="CP019437">
    <property type="protein sequence ID" value="AQS49273.1"/>
    <property type="molecule type" value="Genomic_DNA"/>
</dbReference>
<accession>A0ABM6IKR3</accession>
<feature type="signal peptide" evidence="2">
    <location>
        <begin position="1"/>
        <end position="21"/>
    </location>
</feature>
<dbReference type="Proteomes" id="UP000185622">
    <property type="component" value="Chromosome"/>
</dbReference>
<evidence type="ECO:0008006" key="5">
    <source>
        <dbReference type="Google" id="ProtNLM"/>
    </source>
</evidence>
<dbReference type="RefSeq" id="WP_075774025.1">
    <property type="nucleotide sequence ID" value="NZ_CP019437.1"/>
</dbReference>
<feature type="region of interest" description="Disordered" evidence="1">
    <location>
        <begin position="89"/>
        <end position="110"/>
    </location>
</feature>
<sequence length="110" mass="11316">MKTLITTSVLALALSTSLAAAGGDGYGSIAPSMSQSSSASKGSAVGEVTPGKAQIAAQLGLNPAEYTTAELFRIQNALRNGNRDEAKYVINHTNRQPVDVAPQPVMGRDA</sequence>